<proteinExistence type="predicted"/>
<dbReference type="Proteomes" id="UP000310374">
    <property type="component" value="Unassembled WGS sequence"/>
</dbReference>
<gene>
    <name evidence="2" type="ORF">D6D12_10271</name>
</gene>
<reference evidence="2 3" key="1">
    <citation type="submission" date="2018-10" db="EMBL/GenBank/DDBJ databases">
        <title>Fifty Aureobasidium pullulans genomes reveal a recombining polyextremotolerant generalist.</title>
        <authorList>
            <person name="Gostincar C."/>
            <person name="Turk M."/>
            <person name="Zajc J."/>
            <person name="Gunde-Cimerman N."/>
        </authorList>
    </citation>
    <scope>NUCLEOTIDE SEQUENCE [LARGE SCALE GENOMIC DNA]</scope>
    <source>
        <strain evidence="2 3">EXF-10081</strain>
    </source>
</reference>
<dbReference type="AlphaFoldDB" id="A0AB74JDR5"/>
<sequence>MAAGHTFPSETQMMVKFLGLTSGYALWARGTQRQVQPCYCSSLKSGSNLVLGLMSHWKSSKVRDPSPRLPRQGSTSVSLQDAPRESSTLGHQMVHQALVYHSKEVRTMAMAAKQYSPRVLVLAKDPNTVCRLNANAFQQDAVTTFNNFQYVAYYTAASTSPDSVRYVTLARRNLIETDQDWEKLVLDDYDQTTDDGHNTISIGICTGDGTIHVSFDHHCDDLRYRISPAGVALNPSSHHWTSSLFGPVRNHLPGLEPSAFTSISYPRFFSAGDDLMFEARTGKAGAGSDMMFLYSSERQTYTSRGTYLVGINNNPYPNGISFADGRMHVSWTYRDFVAYEGADDLDNNAHKAQAGPNGPENNFDLNYAYSDDCGQSWCNSVGHAIASLEDTQAVSEPGISPSSKNIAVQKIPKYSGIMNQESQCIGSVTGDFHVLNRDNTSGTEQWRHYLRDAVTGEWTSTAIPDVFPTETGSRGCIASDATGNSIYFLLPGNQDTSLTMMRRRKVEAAGYSGFDVLWSGEGYDGEPNVDRVRLSQGDGILSAFTRTAGTERDVVVLDFEL</sequence>
<feature type="compositionally biased region" description="Polar residues" evidence="1">
    <location>
        <begin position="72"/>
        <end position="88"/>
    </location>
</feature>
<evidence type="ECO:0000313" key="3">
    <source>
        <dbReference type="Proteomes" id="UP000310374"/>
    </source>
</evidence>
<accession>A0AB74JDR5</accession>
<evidence type="ECO:0000313" key="2">
    <source>
        <dbReference type="EMBL" id="THX20741.1"/>
    </source>
</evidence>
<evidence type="ECO:0000256" key="1">
    <source>
        <dbReference type="SAM" id="MobiDB-lite"/>
    </source>
</evidence>
<organism evidence="2 3">
    <name type="scientific">Aureobasidium pullulans</name>
    <name type="common">Black yeast</name>
    <name type="synonym">Pullularia pullulans</name>
    <dbReference type="NCBI Taxonomy" id="5580"/>
    <lineage>
        <taxon>Eukaryota</taxon>
        <taxon>Fungi</taxon>
        <taxon>Dikarya</taxon>
        <taxon>Ascomycota</taxon>
        <taxon>Pezizomycotina</taxon>
        <taxon>Dothideomycetes</taxon>
        <taxon>Dothideomycetidae</taxon>
        <taxon>Dothideales</taxon>
        <taxon>Saccotheciaceae</taxon>
        <taxon>Aureobasidium</taxon>
    </lineage>
</organism>
<name>A0AB74JDR5_AURPU</name>
<comment type="caution">
    <text evidence="2">The sequence shown here is derived from an EMBL/GenBank/DDBJ whole genome shotgun (WGS) entry which is preliminary data.</text>
</comment>
<dbReference type="Pfam" id="PF15892">
    <property type="entry name" value="BNR_4"/>
    <property type="match status" value="1"/>
</dbReference>
<protein>
    <submittedName>
        <fullName evidence="2">Dockerin type 1</fullName>
    </submittedName>
</protein>
<feature type="region of interest" description="Disordered" evidence="1">
    <location>
        <begin position="60"/>
        <end position="88"/>
    </location>
</feature>
<dbReference type="EMBL" id="QZAT01000270">
    <property type="protein sequence ID" value="THX20741.1"/>
    <property type="molecule type" value="Genomic_DNA"/>
</dbReference>